<accession>A0ABW1ETP0</accession>
<dbReference type="EMBL" id="JBHSOD010000004">
    <property type="protein sequence ID" value="MFC5884436.1"/>
    <property type="molecule type" value="Genomic_DNA"/>
</dbReference>
<name>A0ABW1ETP0_9ACTN</name>
<evidence type="ECO:0000313" key="1">
    <source>
        <dbReference type="EMBL" id="MFC5884436.1"/>
    </source>
</evidence>
<keyword evidence="2" id="KW-1185">Reference proteome</keyword>
<comment type="caution">
    <text evidence="1">The sequence shown here is derived from an EMBL/GenBank/DDBJ whole genome shotgun (WGS) entry which is preliminary data.</text>
</comment>
<sequence>MPRTGAPRPPAPPPERTVYRVAYTLAGERAVHRAEVAVVPGYSQESDIPRILAARLTGNPADGRRIVLLEVRER</sequence>
<dbReference type="RefSeq" id="WP_313762659.1">
    <property type="nucleotide sequence ID" value="NZ_BAAAVH010000110.1"/>
</dbReference>
<protein>
    <submittedName>
        <fullName evidence="1">Uncharacterized protein</fullName>
    </submittedName>
</protein>
<dbReference type="Proteomes" id="UP001596067">
    <property type="component" value="Unassembled WGS sequence"/>
</dbReference>
<organism evidence="1 2">
    <name type="scientific">Kitasatospora aburaviensis</name>
    <dbReference type="NCBI Taxonomy" id="67265"/>
    <lineage>
        <taxon>Bacteria</taxon>
        <taxon>Bacillati</taxon>
        <taxon>Actinomycetota</taxon>
        <taxon>Actinomycetes</taxon>
        <taxon>Kitasatosporales</taxon>
        <taxon>Streptomycetaceae</taxon>
        <taxon>Kitasatospora</taxon>
    </lineage>
</organism>
<reference evidence="2" key="1">
    <citation type="journal article" date="2019" name="Int. J. Syst. Evol. Microbiol.">
        <title>The Global Catalogue of Microorganisms (GCM) 10K type strain sequencing project: providing services to taxonomists for standard genome sequencing and annotation.</title>
        <authorList>
            <consortium name="The Broad Institute Genomics Platform"/>
            <consortium name="The Broad Institute Genome Sequencing Center for Infectious Disease"/>
            <person name="Wu L."/>
            <person name="Ma J."/>
        </authorList>
    </citation>
    <scope>NUCLEOTIDE SEQUENCE [LARGE SCALE GENOMIC DNA]</scope>
    <source>
        <strain evidence="2">CGMCC 4.1469</strain>
    </source>
</reference>
<proteinExistence type="predicted"/>
<evidence type="ECO:0000313" key="2">
    <source>
        <dbReference type="Proteomes" id="UP001596067"/>
    </source>
</evidence>
<gene>
    <name evidence="1" type="ORF">ACFP0N_05465</name>
</gene>